<evidence type="ECO:0000256" key="1">
    <source>
        <dbReference type="SAM" id="SignalP"/>
    </source>
</evidence>
<feature type="domain" description="Beta-lactamase-related" evidence="2">
    <location>
        <begin position="34"/>
        <end position="314"/>
    </location>
</feature>
<keyword evidence="4" id="KW-1185">Reference proteome</keyword>
<keyword evidence="3" id="KW-0378">Hydrolase</keyword>
<dbReference type="GO" id="GO:0016787">
    <property type="term" value="F:hydrolase activity"/>
    <property type="evidence" value="ECO:0007669"/>
    <property type="project" value="UniProtKB-KW"/>
</dbReference>
<comment type="caution">
    <text evidence="3">The sequence shown here is derived from an EMBL/GenBank/DDBJ whole genome shotgun (WGS) entry which is preliminary data.</text>
</comment>
<evidence type="ECO:0000313" key="4">
    <source>
        <dbReference type="Proteomes" id="UP000261828"/>
    </source>
</evidence>
<dbReference type="PANTHER" id="PTHR43283">
    <property type="entry name" value="BETA-LACTAMASE-RELATED"/>
    <property type="match status" value="1"/>
</dbReference>
<dbReference type="OrthoDB" id="1357763at2"/>
<dbReference type="Proteomes" id="UP000261828">
    <property type="component" value="Unassembled WGS sequence"/>
</dbReference>
<organism evidence="3 4">
    <name type="scientific">Flagellimonas nanhaiensis</name>
    <dbReference type="NCBI Taxonomy" id="2292706"/>
    <lineage>
        <taxon>Bacteria</taxon>
        <taxon>Pseudomonadati</taxon>
        <taxon>Bacteroidota</taxon>
        <taxon>Flavobacteriia</taxon>
        <taxon>Flavobacteriales</taxon>
        <taxon>Flavobacteriaceae</taxon>
        <taxon>Flagellimonas</taxon>
    </lineage>
</organism>
<reference evidence="3 4" key="1">
    <citation type="submission" date="2018-08" db="EMBL/GenBank/DDBJ databases">
        <title>Muricauda nanhaiensis sp. nov., isolated from seawater of the South China Sea.</title>
        <authorList>
            <person name="Dang Y."/>
        </authorList>
    </citation>
    <scope>NUCLEOTIDE SEQUENCE [LARGE SCALE GENOMIC DNA]</scope>
    <source>
        <strain evidence="3 4">SM1704</strain>
    </source>
</reference>
<dbReference type="InterPro" id="IPR001466">
    <property type="entry name" value="Beta-lactam-related"/>
</dbReference>
<feature type="chain" id="PRO_5016778139" evidence="1">
    <location>
        <begin position="20"/>
        <end position="347"/>
    </location>
</feature>
<keyword evidence="1" id="KW-0732">Signal</keyword>
<evidence type="ECO:0000313" key="3">
    <source>
        <dbReference type="EMBL" id="RDY59439.1"/>
    </source>
</evidence>
<protein>
    <submittedName>
        <fullName evidence="3">Class A beta-lactamase-related serine hydrolase</fullName>
    </submittedName>
</protein>
<sequence>MKKHLLYLLLQFISVQLTAQIENKSEINEWLVENNVPVLGLGMINNGKLSRIQVYGDLNPKEKAPHNTIFNVASLTKPITAIVALKLISQGKWDLDEPISKYWIDPDVKNDPRKELLTTRHILSHQTGFPNWRGEKLEFMFTPGTQYQYSGEGFEYLRKALEKKFEKRLNEIASELIFEPLKMHDTKYIWDKNTDESRVALGFDVDGNNYELYKRKTENAADDLLTTIKDYGTFLVSVMEGKGLSKNILTQLHSNQVASKNGKHFTLGFEKYDFKDGNYALSHGGADKGAQVVVFIFPKTGQGILIFTNVDDGYKVFEKLLIDHIGEYGREIIQIETGKEPQYGNKN</sequence>
<dbReference type="Gene3D" id="3.40.710.10">
    <property type="entry name" value="DD-peptidase/beta-lactamase superfamily"/>
    <property type="match status" value="1"/>
</dbReference>
<dbReference type="InterPro" id="IPR012338">
    <property type="entry name" value="Beta-lactam/transpept-like"/>
</dbReference>
<gene>
    <name evidence="3" type="ORF">DX873_08620</name>
</gene>
<dbReference type="Pfam" id="PF00144">
    <property type="entry name" value="Beta-lactamase"/>
    <property type="match status" value="1"/>
</dbReference>
<feature type="signal peptide" evidence="1">
    <location>
        <begin position="1"/>
        <end position="19"/>
    </location>
</feature>
<dbReference type="InterPro" id="IPR050789">
    <property type="entry name" value="Diverse_Enzym_Activities"/>
</dbReference>
<dbReference type="RefSeq" id="WP_116184054.1">
    <property type="nucleotide sequence ID" value="NZ_QTJX01000002.1"/>
</dbReference>
<dbReference type="PANTHER" id="PTHR43283:SF18">
    <property type="match status" value="1"/>
</dbReference>
<accession>A0A371JPJ4</accession>
<name>A0A371JPJ4_9FLAO</name>
<proteinExistence type="predicted"/>
<evidence type="ECO:0000259" key="2">
    <source>
        <dbReference type="Pfam" id="PF00144"/>
    </source>
</evidence>
<dbReference type="SUPFAM" id="SSF56601">
    <property type="entry name" value="beta-lactamase/transpeptidase-like"/>
    <property type="match status" value="1"/>
</dbReference>
<dbReference type="AlphaFoldDB" id="A0A371JPJ4"/>
<dbReference type="EMBL" id="QTJX01000002">
    <property type="protein sequence ID" value="RDY59439.1"/>
    <property type="molecule type" value="Genomic_DNA"/>
</dbReference>